<protein>
    <submittedName>
        <fullName evidence="1">Uncharacterized protein</fullName>
    </submittedName>
</protein>
<organism evidence="1 2">
    <name type="scientific">Clavispora lusitaniae</name>
    <name type="common">Candida lusitaniae</name>
    <dbReference type="NCBI Taxonomy" id="36911"/>
    <lineage>
        <taxon>Eukaryota</taxon>
        <taxon>Fungi</taxon>
        <taxon>Dikarya</taxon>
        <taxon>Ascomycota</taxon>
        <taxon>Saccharomycotina</taxon>
        <taxon>Pichiomycetes</taxon>
        <taxon>Metschnikowiaceae</taxon>
        <taxon>Clavispora</taxon>
    </lineage>
</organism>
<sequence>MTLSDAEACSYIGSPTAYNPTARSRLRTLDQKRDVDIIFMKLFLSSLSLFSAASALQWYPLNQKGEVPEIEPYVRGQDVFIDCIARNIDTGEHKFDSGGRIVHTSFPTCKETGKPLAFRYGVSEDVNCTFDLSDELYHMFQLYVHEDAPWSCRIPLSSAAHSVEQGGAYIPLTFNLRGEVHESHMDIDTRMNMIVVTPHSRDPAHQSVVSAVAWSSGTRAIRTVIGDSLTLQVAVRWMDNVRNYGAVEQEGLPYGDGYYKLPFHSVPVSYAQYFATLAMVAVVAGVAVYGATYKSRRMPNLLDSEAGFAKQD</sequence>
<name>A0ACD0WHJ7_CLALS</name>
<dbReference type="Proteomes" id="UP000326582">
    <property type="component" value="Chromosome 2"/>
</dbReference>
<proteinExistence type="predicted"/>
<reference evidence="2" key="1">
    <citation type="journal article" date="2019" name="MBio">
        <title>Comparative genomics for the elucidation of multidrug resistance (MDR) in Candida lusitaniae.</title>
        <authorList>
            <person name="Kannan A."/>
            <person name="Asner S.A."/>
            <person name="Trachsel E."/>
            <person name="Kelly S."/>
            <person name="Parker J."/>
            <person name="Sanglard D."/>
        </authorList>
    </citation>
    <scope>NUCLEOTIDE SEQUENCE [LARGE SCALE GENOMIC DNA]</scope>
    <source>
        <strain evidence="2">P1</strain>
    </source>
</reference>
<evidence type="ECO:0000313" key="1">
    <source>
        <dbReference type="EMBL" id="QFZ26811.1"/>
    </source>
</evidence>
<accession>A0ACD0WHJ7</accession>
<dbReference type="EMBL" id="CP038485">
    <property type="protein sequence ID" value="QFZ26811.1"/>
    <property type="molecule type" value="Genomic_DNA"/>
</dbReference>
<gene>
    <name evidence="1" type="ORF">EJF14_20729</name>
</gene>
<evidence type="ECO:0000313" key="2">
    <source>
        <dbReference type="Proteomes" id="UP000326582"/>
    </source>
</evidence>
<keyword evidence="2" id="KW-1185">Reference proteome</keyword>